<keyword evidence="5" id="KW-1185">Reference proteome</keyword>
<evidence type="ECO:0000313" key="4">
    <source>
        <dbReference type="EMBL" id="CDO73856.1"/>
    </source>
</evidence>
<dbReference type="OrthoDB" id="2796951at2759"/>
<dbReference type="OMA" id="YPNENCA"/>
<feature type="signal peptide" evidence="2">
    <location>
        <begin position="1"/>
        <end position="18"/>
    </location>
</feature>
<evidence type="ECO:0000256" key="2">
    <source>
        <dbReference type="SAM" id="SignalP"/>
    </source>
</evidence>
<dbReference type="GO" id="GO:0016787">
    <property type="term" value="F:hydrolase activity"/>
    <property type="evidence" value="ECO:0007669"/>
    <property type="project" value="UniProtKB-KW"/>
</dbReference>
<dbReference type="Gene3D" id="3.20.20.80">
    <property type="entry name" value="Glycosidases"/>
    <property type="match status" value="1"/>
</dbReference>
<organism evidence="4 5">
    <name type="scientific">Pycnoporus cinnabarinus</name>
    <name type="common">Cinnabar-red polypore</name>
    <name type="synonym">Trametes cinnabarina</name>
    <dbReference type="NCBI Taxonomy" id="5643"/>
    <lineage>
        <taxon>Eukaryota</taxon>
        <taxon>Fungi</taxon>
        <taxon>Dikarya</taxon>
        <taxon>Basidiomycota</taxon>
        <taxon>Agaricomycotina</taxon>
        <taxon>Agaricomycetes</taxon>
        <taxon>Polyporales</taxon>
        <taxon>Polyporaceae</taxon>
        <taxon>Trametes</taxon>
    </lineage>
</organism>
<dbReference type="InterPro" id="IPR017853">
    <property type="entry name" value="GH"/>
</dbReference>
<name>A0A060SI68_PYCCI</name>
<evidence type="ECO:0000313" key="5">
    <source>
        <dbReference type="Proteomes" id="UP000029665"/>
    </source>
</evidence>
<dbReference type="HOGENOM" id="CLU_023945_0_0_1"/>
<accession>A0A060SI68</accession>
<evidence type="ECO:0000256" key="1">
    <source>
        <dbReference type="SAM" id="MobiDB-lite"/>
    </source>
</evidence>
<feature type="domain" description="Beta-glucuronidase C-terminal" evidence="3">
    <location>
        <begin position="482"/>
        <end position="592"/>
    </location>
</feature>
<keyword evidence="2" id="KW-0732">Signal</keyword>
<dbReference type="PANTHER" id="PTHR36183:SF2">
    <property type="entry name" value="BETA-GLUCURONIDASE C-TERMINAL DOMAIN-CONTAINING PROTEIN"/>
    <property type="match status" value="1"/>
</dbReference>
<dbReference type="InterPro" id="IPR031728">
    <property type="entry name" value="GlcAase_C"/>
</dbReference>
<protein>
    <submittedName>
        <fullName evidence="4">Glycoside Hydrolase Family 79 protein</fullName>
    </submittedName>
</protein>
<reference evidence="4" key="1">
    <citation type="submission" date="2014-01" db="EMBL/GenBank/DDBJ databases">
        <title>The genome of the white-rot fungus Pycnoporus cinnabarinus: a basidiomycete model with a versatile arsenal for lignocellulosic biomass breakdown.</title>
        <authorList>
            <person name="Levasseur A."/>
            <person name="Lomascolo A."/>
            <person name="Ruiz-Duenas F.J."/>
            <person name="Uzan E."/>
            <person name="Piumi F."/>
            <person name="Kues U."/>
            <person name="Ram A.F.J."/>
            <person name="Murat C."/>
            <person name="Haon M."/>
            <person name="Benoit I."/>
            <person name="Arfi Y."/>
            <person name="Chevret D."/>
            <person name="Drula E."/>
            <person name="Kwon M.J."/>
            <person name="Gouret P."/>
            <person name="Lesage-Meessen L."/>
            <person name="Lombard V."/>
            <person name="Mariette J."/>
            <person name="Noirot C."/>
            <person name="Park J."/>
            <person name="Patyshakuliyeva A."/>
            <person name="Wieneger R.A.B."/>
            <person name="Wosten H.A.B."/>
            <person name="Martin F."/>
            <person name="Coutinho P.M."/>
            <person name="de Vries R."/>
            <person name="Martinez A.T."/>
            <person name="Klopp C."/>
            <person name="Pontarotti P."/>
            <person name="Henrissat B."/>
            <person name="Record E."/>
        </authorList>
    </citation>
    <scope>NUCLEOTIDE SEQUENCE [LARGE SCALE GENOMIC DNA]</scope>
    <source>
        <strain evidence="4">BRFM137</strain>
    </source>
</reference>
<dbReference type="Pfam" id="PF16862">
    <property type="entry name" value="Glyco_hydro_79C"/>
    <property type="match status" value="1"/>
</dbReference>
<feature type="chain" id="PRO_5001587557" evidence="2">
    <location>
        <begin position="19"/>
        <end position="690"/>
    </location>
</feature>
<proteinExistence type="predicted"/>
<dbReference type="AlphaFoldDB" id="A0A060SI68"/>
<evidence type="ECO:0000259" key="3">
    <source>
        <dbReference type="Pfam" id="PF16862"/>
    </source>
</evidence>
<keyword evidence="4" id="KW-0378">Hydrolase</keyword>
<dbReference type="EMBL" id="CCBP010000124">
    <property type="protein sequence ID" value="CDO73856.1"/>
    <property type="molecule type" value="Genomic_DNA"/>
</dbReference>
<dbReference type="STRING" id="5643.A0A060SI68"/>
<gene>
    <name evidence="4" type="ORF">BN946_scf185016.g13</name>
</gene>
<feature type="region of interest" description="Disordered" evidence="1">
    <location>
        <begin position="634"/>
        <end position="655"/>
    </location>
</feature>
<sequence>MRLPLFSSLLACAAAAKAQVTIYGVFGSTTTAASSQSTPGPSSTIYQTVHGPATYTGLEAYNQVYLQPPPIPSPAPANQFTISLPNAAAGMNALSVPQAPTFFGFSIEMSVANQLIGTNSSRLHVPFLNLMALIVEKAGAVHVRVGGNTQDTAFMVDSFPDGKMMEKDKEDASNPTSTPVLAFTPDLLYMLANVSSLVNCHWYLGVPFNDTANWRLEIAELGEAILGDHLLGFQAGNEPDLYGKHGHRNLSYSEWDYFGEFSLLTQAYQNDAKITNKKSLIAPSTAGGNWPVGQSVLGPEPVWNTGFVQAYDQWLSALAVERYPNENCAAIYPTPDNPPVDLIDAFPQFLTHQTGLDTVKDYLNSTMLAQTWGKPFLMFETNTASCGGFMGISDAFAAALWGVDWALQLANSNFTGALFHAGGQNVAYNPFTAPPTNQSAFHQWTIGPIFYSAIVVTEALGTSNTSRVKDLFPNDGNSLTPAYAIYENDQLARMVLINFMDDPTGANDYTANIQVGGQQFGEGNSVPAQVKVKYLLAPSVSEKDNITWAGQTLGGRFQVDGRWKGTESVQTVQCDQTANTCPIKVPAPGAALVFISDAAQQGAAAPESYSTFPTTVVTKTANTVSVDASVLATSNGNSGKDRANRLGGTSQGGANAAAGTYGVRAERAAIVSAFAGVVVGGMVMFTRALW</sequence>
<dbReference type="PANTHER" id="PTHR36183">
    <property type="entry name" value="BETA-GLUCURONIDASE"/>
    <property type="match status" value="1"/>
</dbReference>
<dbReference type="Proteomes" id="UP000029665">
    <property type="component" value="Unassembled WGS sequence"/>
</dbReference>
<dbReference type="SUPFAM" id="SSF51445">
    <property type="entry name" value="(Trans)glycosidases"/>
    <property type="match status" value="1"/>
</dbReference>
<comment type="caution">
    <text evidence="4">The sequence shown here is derived from an EMBL/GenBank/DDBJ whole genome shotgun (WGS) entry which is preliminary data.</text>
</comment>
<dbReference type="Gene3D" id="2.60.40.1180">
    <property type="entry name" value="Golgi alpha-mannosidase II"/>
    <property type="match status" value="1"/>
</dbReference>
<dbReference type="InterPro" id="IPR013780">
    <property type="entry name" value="Glyco_hydro_b"/>
</dbReference>
<dbReference type="InterPro" id="IPR052974">
    <property type="entry name" value="GH79_Enzymes"/>
</dbReference>